<reference evidence="4 5" key="1">
    <citation type="submission" date="2024-09" db="EMBL/GenBank/DDBJ databases">
        <title>Chromosome-scale assembly of Riccia sorocarpa.</title>
        <authorList>
            <person name="Paukszto L."/>
        </authorList>
    </citation>
    <scope>NUCLEOTIDE SEQUENCE [LARGE SCALE GENOMIC DNA]</scope>
    <source>
        <strain evidence="4">LP-2024</strain>
        <tissue evidence="4">Aerial parts of the thallus</tissue>
    </source>
</reference>
<comment type="caution">
    <text evidence="4">The sequence shown here is derived from an EMBL/GenBank/DDBJ whole genome shotgun (WGS) entry which is preliminary data.</text>
</comment>
<protein>
    <recommendedName>
        <fullName evidence="3">Protein kinase domain-containing protein</fullName>
    </recommendedName>
</protein>
<keyword evidence="2" id="KW-0067">ATP-binding</keyword>
<dbReference type="Gene3D" id="1.10.510.10">
    <property type="entry name" value="Transferase(Phosphotransferase) domain 1"/>
    <property type="match status" value="1"/>
</dbReference>
<dbReference type="InterPro" id="IPR000719">
    <property type="entry name" value="Prot_kinase_dom"/>
</dbReference>
<accession>A0ABD3HE42</accession>
<evidence type="ECO:0000313" key="5">
    <source>
        <dbReference type="Proteomes" id="UP001633002"/>
    </source>
</evidence>
<dbReference type="AlphaFoldDB" id="A0ABD3HE42"/>
<proteinExistence type="predicted"/>
<keyword evidence="5" id="KW-1185">Reference proteome</keyword>
<dbReference type="EMBL" id="JBJQOH010000004">
    <property type="protein sequence ID" value="KAL3689807.1"/>
    <property type="molecule type" value="Genomic_DNA"/>
</dbReference>
<dbReference type="InterPro" id="IPR050528">
    <property type="entry name" value="L-type_Lectin-RKs"/>
</dbReference>
<dbReference type="PROSITE" id="PS50011">
    <property type="entry name" value="PROTEIN_KINASE_DOM"/>
    <property type="match status" value="1"/>
</dbReference>
<evidence type="ECO:0000256" key="2">
    <source>
        <dbReference type="ARBA" id="ARBA00022840"/>
    </source>
</evidence>
<name>A0ABD3HE42_9MARC</name>
<gene>
    <name evidence="4" type="ORF">R1sor_016116</name>
</gene>
<dbReference type="Proteomes" id="UP001633002">
    <property type="component" value="Unassembled WGS sequence"/>
</dbReference>
<evidence type="ECO:0000313" key="4">
    <source>
        <dbReference type="EMBL" id="KAL3689807.1"/>
    </source>
</evidence>
<evidence type="ECO:0000259" key="3">
    <source>
        <dbReference type="PROSITE" id="PS50011"/>
    </source>
</evidence>
<keyword evidence="1" id="KW-0547">Nucleotide-binding</keyword>
<organism evidence="4 5">
    <name type="scientific">Riccia sorocarpa</name>
    <dbReference type="NCBI Taxonomy" id="122646"/>
    <lineage>
        <taxon>Eukaryota</taxon>
        <taxon>Viridiplantae</taxon>
        <taxon>Streptophyta</taxon>
        <taxon>Embryophyta</taxon>
        <taxon>Marchantiophyta</taxon>
        <taxon>Marchantiopsida</taxon>
        <taxon>Marchantiidae</taxon>
        <taxon>Marchantiales</taxon>
        <taxon>Ricciaceae</taxon>
        <taxon>Riccia</taxon>
    </lineage>
</organism>
<dbReference type="PANTHER" id="PTHR27007">
    <property type="match status" value="1"/>
</dbReference>
<dbReference type="InterPro" id="IPR011009">
    <property type="entry name" value="Kinase-like_dom_sf"/>
</dbReference>
<dbReference type="GO" id="GO:0005524">
    <property type="term" value="F:ATP binding"/>
    <property type="evidence" value="ECO:0007669"/>
    <property type="project" value="UniProtKB-KW"/>
</dbReference>
<feature type="domain" description="Protein kinase" evidence="3">
    <location>
        <begin position="1"/>
        <end position="124"/>
    </location>
</feature>
<dbReference type="InterPro" id="IPR008271">
    <property type="entry name" value="Ser/Thr_kinase_AS"/>
</dbReference>
<dbReference type="PROSITE" id="PS00108">
    <property type="entry name" value="PROTEIN_KINASE_ST"/>
    <property type="match status" value="1"/>
</dbReference>
<dbReference type="SUPFAM" id="SSF56112">
    <property type="entry name" value="Protein kinase-like (PK-like)"/>
    <property type="match status" value="1"/>
</dbReference>
<dbReference type="Pfam" id="PF00069">
    <property type="entry name" value="Pkinase"/>
    <property type="match status" value="1"/>
</dbReference>
<sequence>MAAEVIHRDVKSSNVMLDEGFNAKLGDFGLARLVDHSRNATTTLLAGTYGYIAPEANVKGNFTEKTDVFSFGAMALEVATGMRACDFSAGEDDIVLVDKDAPVPPMPATKQAARASFSSLMSSL</sequence>
<evidence type="ECO:0000256" key="1">
    <source>
        <dbReference type="ARBA" id="ARBA00022741"/>
    </source>
</evidence>